<gene>
    <name evidence="3" type="ORF">WQE_46319</name>
</gene>
<feature type="domain" description="DUF6436" evidence="2">
    <location>
        <begin position="53"/>
        <end position="201"/>
    </location>
</feature>
<keyword evidence="1" id="KW-0472">Membrane</keyword>
<dbReference type="Pfam" id="PF20029">
    <property type="entry name" value="DUF6436"/>
    <property type="match status" value="1"/>
</dbReference>
<dbReference type="InterPro" id="IPR045494">
    <property type="entry name" value="DUF6436"/>
</dbReference>
<evidence type="ECO:0000313" key="3">
    <source>
        <dbReference type="EMBL" id="EIM94061.1"/>
    </source>
</evidence>
<evidence type="ECO:0000259" key="2">
    <source>
        <dbReference type="Pfam" id="PF20029"/>
    </source>
</evidence>
<feature type="transmembrane region" description="Helical" evidence="1">
    <location>
        <begin position="12"/>
        <end position="37"/>
    </location>
</feature>
<dbReference type="InterPro" id="IPR036249">
    <property type="entry name" value="Thioredoxin-like_sf"/>
</dbReference>
<keyword evidence="4" id="KW-1185">Reference proteome</keyword>
<comment type="caution">
    <text evidence="3">The sequence shown here is derived from an EMBL/GenBank/DDBJ whole genome shotgun (WGS) entry which is preliminary data.</text>
</comment>
<proteinExistence type="predicted"/>
<dbReference type="SUPFAM" id="SSF52833">
    <property type="entry name" value="Thioredoxin-like"/>
    <property type="match status" value="1"/>
</dbReference>
<accession>A0ABP2P8S8</accession>
<reference evidence="3 4" key="1">
    <citation type="journal article" date="2012" name="J. Bacteriol.">
        <title>Draft Genome Sequence of the Soil Bacterium Burkholderia terrae Strain BS001, Which Interacts with Fungal Surface Structures.</title>
        <authorList>
            <person name="Nazir R."/>
            <person name="Hansen M.A."/>
            <person name="Sorensen S."/>
            <person name="van Elsas J.D."/>
        </authorList>
    </citation>
    <scope>NUCLEOTIDE SEQUENCE [LARGE SCALE GENOMIC DNA]</scope>
    <source>
        <strain evidence="3 4">BS001</strain>
    </source>
</reference>
<keyword evidence="1" id="KW-0812">Transmembrane</keyword>
<evidence type="ECO:0000256" key="1">
    <source>
        <dbReference type="SAM" id="Phobius"/>
    </source>
</evidence>
<dbReference type="Gene3D" id="3.40.30.10">
    <property type="entry name" value="Glutaredoxin"/>
    <property type="match status" value="1"/>
</dbReference>
<dbReference type="EMBL" id="AKAU01000285">
    <property type="protein sequence ID" value="EIM94061.1"/>
    <property type="molecule type" value="Genomic_DNA"/>
</dbReference>
<dbReference type="Proteomes" id="UP000004980">
    <property type="component" value="Unassembled WGS sequence"/>
</dbReference>
<evidence type="ECO:0000313" key="4">
    <source>
        <dbReference type="Proteomes" id="UP000004980"/>
    </source>
</evidence>
<organism evidence="3 4">
    <name type="scientific">Paraburkholderia hospita</name>
    <dbReference type="NCBI Taxonomy" id="169430"/>
    <lineage>
        <taxon>Bacteria</taxon>
        <taxon>Pseudomonadati</taxon>
        <taxon>Pseudomonadota</taxon>
        <taxon>Betaproteobacteria</taxon>
        <taxon>Burkholderiales</taxon>
        <taxon>Burkholderiaceae</taxon>
        <taxon>Paraburkholderia</taxon>
    </lineage>
</organism>
<name>A0ABP2P8S8_9BURK</name>
<sequence>MQPDRNRYQRQILKRPVVVLFLCTACIILMATAVGLWRYFGIGGLTGYADKAVLFQDADLRLPPDLIGATGRIRVVHFWDPECTICNKETDAHLNYLITMFRGAPIDFYSVQKPGTHGQLPPFLRGKLKPLTYIQGMERIPASPSMAIWAPDGKLAYAGPYSQGIVCSSTNSFVEPILNKLVAGQHVEPFPMVAVGCYCPWARDAGH</sequence>
<keyword evidence="1" id="KW-1133">Transmembrane helix</keyword>
<protein>
    <recommendedName>
        <fullName evidence="2">DUF6436 domain-containing protein</fullName>
    </recommendedName>
</protein>